<gene>
    <name evidence="2" type="ORF">BACPEC_00235</name>
</gene>
<dbReference type="HOGENOM" id="CLU_108696_10_3_9"/>
<evidence type="ECO:0000313" key="3">
    <source>
        <dbReference type="Proteomes" id="UP000003136"/>
    </source>
</evidence>
<comment type="caution">
    <text evidence="2">The sequence shown here is derived from an EMBL/GenBank/DDBJ whole genome shotgun (WGS) entry which is preliminary data.</text>
</comment>
<feature type="domain" description="Carrier" evidence="1">
    <location>
        <begin position="1"/>
        <end position="76"/>
    </location>
</feature>
<dbReference type="SUPFAM" id="SSF47336">
    <property type="entry name" value="ACP-like"/>
    <property type="match status" value="1"/>
</dbReference>
<dbReference type="AlphaFoldDB" id="B7ANI1"/>
<proteinExistence type="predicted"/>
<dbReference type="Pfam" id="PF00550">
    <property type="entry name" value="PP-binding"/>
    <property type="match status" value="1"/>
</dbReference>
<evidence type="ECO:0000313" key="2">
    <source>
        <dbReference type="EMBL" id="EEC58716.1"/>
    </source>
</evidence>
<dbReference type="Gene3D" id="1.10.1200.10">
    <property type="entry name" value="ACP-like"/>
    <property type="match status" value="1"/>
</dbReference>
<reference evidence="2 3" key="2">
    <citation type="submission" date="2008-11" db="EMBL/GenBank/DDBJ databases">
        <authorList>
            <person name="Fulton L."/>
            <person name="Clifton S."/>
            <person name="Fulton B."/>
            <person name="Xu J."/>
            <person name="Minx P."/>
            <person name="Pepin K.H."/>
            <person name="Johnson M."/>
            <person name="Bhonagiri V."/>
            <person name="Nash W.E."/>
            <person name="Mardis E.R."/>
            <person name="Wilson R.K."/>
        </authorList>
    </citation>
    <scope>NUCLEOTIDE SEQUENCE [LARGE SCALE GENOMIC DNA]</scope>
    <source>
        <strain evidence="2 3">ATCC 43243</strain>
    </source>
</reference>
<dbReference type="InterPro" id="IPR009081">
    <property type="entry name" value="PP-bd_ACP"/>
</dbReference>
<sequence length="79" mass="9054">MLGKIVNEIKKLVNNGIDANITEETSLVELGIDSLMTVELVLWLEDAFNIQFNDSDLEMENLRNVRDIVNLVNKYIEQC</sequence>
<keyword evidence="3" id="KW-1185">Reference proteome</keyword>
<dbReference type="EMBL" id="ABVQ01000032">
    <property type="protein sequence ID" value="EEC58716.1"/>
    <property type="molecule type" value="Genomic_DNA"/>
</dbReference>
<dbReference type="STRING" id="483218.BACPEC_00235"/>
<accession>B7ANI1</accession>
<dbReference type="Proteomes" id="UP000003136">
    <property type="component" value="Unassembled WGS sequence"/>
</dbReference>
<organism evidence="2 3">
    <name type="scientific">[Bacteroides] pectinophilus ATCC 43243</name>
    <dbReference type="NCBI Taxonomy" id="483218"/>
    <lineage>
        <taxon>Bacteria</taxon>
        <taxon>Bacillati</taxon>
        <taxon>Bacillota</taxon>
        <taxon>Clostridia</taxon>
        <taxon>Eubacteriales</taxon>
    </lineage>
</organism>
<protein>
    <recommendedName>
        <fullName evidence="1">Carrier domain-containing protein</fullName>
    </recommendedName>
</protein>
<evidence type="ECO:0000259" key="1">
    <source>
        <dbReference type="PROSITE" id="PS50075"/>
    </source>
</evidence>
<reference evidence="2 3" key="1">
    <citation type="submission" date="2008-11" db="EMBL/GenBank/DDBJ databases">
        <title>Draft genome sequence of Bacteroides pectinophilus (ATCC 43243).</title>
        <authorList>
            <person name="Sudarsanam P."/>
            <person name="Ley R."/>
            <person name="Guruge J."/>
            <person name="Turnbaugh P.J."/>
            <person name="Mahowald M."/>
            <person name="Liep D."/>
            <person name="Gordon J."/>
        </authorList>
    </citation>
    <scope>NUCLEOTIDE SEQUENCE [LARGE SCALE GENOMIC DNA]</scope>
    <source>
        <strain evidence="2 3">ATCC 43243</strain>
    </source>
</reference>
<dbReference type="PROSITE" id="PS50075">
    <property type="entry name" value="CARRIER"/>
    <property type="match status" value="1"/>
</dbReference>
<name>B7ANI1_9FIRM</name>
<dbReference type="InterPro" id="IPR036736">
    <property type="entry name" value="ACP-like_sf"/>
</dbReference>